<dbReference type="Gene3D" id="3.40.50.720">
    <property type="entry name" value="NAD(P)-binding Rossmann-like Domain"/>
    <property type="match status" value="1"/>
</dbReference>
<reference evidence="4 5" key="1">
    <citation type="journal article" date="2015" name="Stand. Genomic Sci.">
        <title>Genomic Encyclopedia of Bacterial and Archaeal Type Strains, Phase III: the genomes of soil and plant-associated and newly described type strains.</title>
        <authorList>
            <person name="Whitman W.B."/>
            <person name="Woyke T."/>
            <person name="Klenk H.P."/>
            <person name="Zhou Y."/>
            <person name="Lilburn T.G."/>
            <person name="Beck B.J."/>
            <person name="De Vos P."/>
            <person name="Vandamme P."/>
            <person name="Eisen J.A."/>
            <person name="Garrity G."/>
            <person name="Hugenholtz P."/>
            <person name="Kyrpides N.C."/>
        </authorList>
    </citation>
    <scope>NUCLEOTIDE SEQUENCE [LARGE SCALE GENOMIC DNA]</scope>
    <source>
        <strain evidence="4 5">AC4r</strain>
    </source>
</reference>
<dbReference type="InterPro" id="IPR020904">
    <property type="entry name" value="Sc_DH/Rdtase_CS"/>
</dbReference>
<dbReference type="InterPro" id="IPR002347">
    <property type="entry name" value="SDR_fam"/>
</dbReference>
<dbReference type="AlphaFoldDB" id="A0A4Q7U2M7"/>
<dbReference type="CDD" id="cd05233">
    <property type="entry name" value="SDR_c"/>
    <property type="match status" value="1"/>
</dbReference>
<sequence>MIAWATYPYAGKVALVTGAGSGIGLAIARAFLEQGASVAVVGRTSTSLDDAVRGYPDDRALAISADLTVLGATEAAVASTVQHFGKLDVVIASAGTSEPSAIDTFDDEAWHRLRSINVDAVIALARAAAPHLRDTRGNFLAVSSVAGLRGEWGMFAYGATKAAVNVLVQGLALDLGASGVRVNAIAPGFTVSRLTRSRLDDVAFTGRLLNRIALGRVALAEDIARVALFVASPDAGYITGAIIPVDGGTSASCGTPAPS</sequence>
<name>A0A4Q7U2M7_9MICO</name>
<dbReference type="FunFam" id="3.40.50.720:FF:000084">
    <property type="entry name" value="Short-chain dehydrogenase reductase"/>
    <property type="match status" value="1"/>
</dbReference>
<dbReference type="RefSeq" id="WP_198674302.1">
    <property type="nucleotide sequence ID" value="NZ_SGXT01000001.1"/>
</dbReference>
<dbReference type="InterPro" id="IPR036291">
    <property type="entry name" value="NAD(P)-bd_dom_sf"/>
</dbReference>
<feature type="domain" description="Ketoreductase" evidence="3">
    <location>
        <begin position="12"/>
        <end position="188"/>
    </location>
</feature>
<dbReference type="InterPro" id="IPR057326">
    <property type="entry name" value="KR_dom"/>
</dbReference>
<evidence type="ECO:0000256" key="1">
    <source>
        <dbReference type="ARBA" id="ARBA00006484"/>
    </source>
</evidence>
<dbReference type="PROSITE" id="PS00061">
    <property type="entry name" value="ADH_SHORT"/>
    <property type="match status" value="1"/>
</dbReference>
<proteinExistence type="inferred from homology"/>
<keyword evidence="2" id="KW-0560">Oxidoreductase</keyword>
<dbReference type="SMART" id="SM00822">
    <property type="entry name" value="PKS_KR"/>
    <property type="match status" value="1"/>
</dbReference>
<accession>A0A4Q7U2M7</accession>
<dbReference type="SUPFAM" id="SSF51735">
    <property type="entry name" value="NAD(P)-binding Rossmann-fold domains"/>
    <property type="match status" value="1"/>
</dbReference>
<dbReference type="PRINTS" id="PR00080">
    <property type="entry name" value="SDRFAMILY"/>
</dbReference>
<protein>
    <submittedName>
        <fullName evidence="4">Meso-butanediol dehydrogenase/(S,S)-butanediol dehydrogenase/diacetyl reductase</fullName>
    </submittedName>
</protein>
<evidence type="ECO:0000313" key="4">
    <source>
        <dbReference type="EMBL" id="RZT66502.1"/>
    </source>
</evidence>
<comment type="similarity">
    <text evidence="1">Belongs to the short-chain dehydrogenases/reductases (SDR) family.</text>
</comment>
<dbReference type="PRINTS" id="PR00081">
    <property type="entry name" value="GDHRDH"/>
</dbReference>
<evidence type="ECO:0000259" key="3">
    <source>
        <dbReference type="SMART" id="SM00822"/>
    </source>
</evidence>
<dbReference type="PANTHER" id="PTHR43975">
    <property type="entry name" value="ZGC:101858"/>
    <property type="match status" value="1"/>
</dbReference>
<dbReference type="Pfam" id="PF13561">
    <property type="entry name" value="adh_short_C2"/>
    <property type="match status" value="1"/>
</dbReference>
<organism evidence="4 5">
    <name type="scientific">Microcella alkaliphila</name>
    <dbReference type="NCBI Taxonomy" id="279828"/>
    <lineage>
        <taxon>Bacteria</taxon>
        <taxon>Bacillati</taxon>
        <taxon>Actinomycetota</taxon>
        <taxon>Actinomycetes</taxon>
        <taxon>Micrococcales</taxon>
        <taxon>Microbacteriaceae</taxon>
        <taxon>Microcella</taxon>
    </lineage>
</organism>
<gene>
    <name evidence="4" type="ORF">EV140_0042</name>
</gene>
<evidence type="ECO:0000256" key="2">
    <source>
        <dbReference type="ARBA" id="ARBA00023002"/>
    </source>
</evidence>
<comment type="caution">
    <text evidence="4">The sequence shown here is derived from an EMBL/GenBank/DDBJ whole genome shotgun (WGS) entry which is preliminary data.</text>
</comment>
<keyword evidence="5" id="KW-1185">Reference proteome</keyword>
<evidence type="ECO:0000313" key="5">
    <source>
        <dbReference type="Proteomes" id="UP000292408"/>
    </source>
</evidence>
<dbReference type="PANTHER" id="PTHR43975:SF2">
    <property type="entry name" value="EG:BACR7A4.14 PROTEIN-RELATED"/>
    <property type="match status" value="1"/>
</dbReference>
<dbReference type="EMBL" id="SGXT01000001">
    <property type="protein sequence ID" value="RZT66502.1"/>
    <property type="molecule type" value="Genomic_DNA"/>
</dbReference>
<dbReference type="Proteomes" id="UP000292408">
    <property type="component" value="Unassembled WGS sequence"/>
</dbReference>
<dbReference type="GO" id="GO:0016491">
    <property type="term" value="F:oxidoreductase activity"/>
    <property type="evidence" value="ECO:0007669"/>
    <property type="project" value="UniProtKB-KW"/>
</dbReference>